<name>A0A4Y9Y959_9AGAM</name>
<protein>
    <recommendedName>
        <fullName evidence="1">Glucosamine 6-phosphate N-acetyltransferase</fullName>
        <ecNumber evidence="1">2.3.1.4</ecNumber>
    </recommendedName>
</protein>
<proteinExistence type="inferred from homology"/>
<dbReference type="OrthoDB" id="10039976at2759"/>
<evidence type="ECO:0000313" key="3">
    <source>
        <dbReference type="EMBL" id="TFY59054.1"/>
    </source>
</evidence>
<sequence>MPSDSAAPAPSPDRSVRAIYIVGPSSTGKTTLCTALATHLGLPSALHITEVARTVMRSTSFTRADVGTLFLERKFGMQGKKLGIRIIQALSGISESRGSYKTILNCSDANIPFYEKCGFEKKENEMAKYANDRARTPRL</sequence>
<dbReference type="GO" id="GO:0004343">
    <property type="term" value="F:glucosamine 6-phosphate N-acetyltransferase activity"/>
    <property type="evidence" value="ECO:0007669"/>
    <property type="project" value="UniProtKB-UniRule"/>
</dbReference>
<comment type="catalytic activity">
    <reaction evidence="1">
        <text>D-glucosamine 6-phosphate + acetyl-CoA = N-acetyl-D-glucosamine 6-phosphate + CoA + H(+)</text>
        <dbReference type="Rhea" id="RHEA:10292"/>
        <dbReference type="ChEBI" id="CHEBI:15378"/>
        <dbReference type="ChEBI" id="CHEBI:57287"/>
        <dbReference type="ChEBI" id="CHEBI:57288"/>
        <dbReference type="ChEBI" id="CHEBI:57513"/>
        <dbReference type="ChEBI" id="CHEBI:58725"/>
        <dbReference type="EC" id="2.3.1.4"/>
    </reaction>
</comment>
<dbReference type="EMBL" id="SEOQ01000643">
    <property type="protein sequence ID" value="TFY59054.1"/>
    <property type="molecule type" value="Genomic_DNA"/>
</dbReference>
<dbReference type="InterPro" id="IPR016181">
    <property type="entry name" value="Acyl_CoA_acyltransferase"/>
</dbReference>
<dbReference type="Proteomes" id="UP000298327">
    <property type="component" value="Unassembled WGS sequence"/>
</dbReference>
<evidence type="ECO:0000259" key="2">
    <source>
        <dbReference type="Pfam" id="PF13521"/>
    </source>
</evidence>
<accession>A0A4Y9Y959</accession>
<evidence type="ECO:0000313" key="4">
    <source>
        <dbReference type="Proteomes" id="UP000298327"/>
    </source>
</evidence>
<dbReference type="InterPro" id="IPR027417">
    <property type="entry name" value="P-loop_NTPase"/>
</dbReference>
<dbReference type="InterPro" id="IPR038727">
    <property type="entry name" value="NadR/Ttd14_AAA_dom"/>
</dbReference>
<dbReference type="PANTHER" id="PTHR13355">
    <property type="entry name" value="GLUCOSAMINE 6-PHOSPHATE N-ACETYLTRANSFERASE"/>
    <property type="match status" value="1"/>
</dbReference>
<dbReference type="GO" id="GO:0006048">
    <property type="term" value="P:UDP-N-acetylglucosamine biosynthetic process"/>
    <property type="evidence" value="ECO:0007669"/>
    <property type="project" value="UniProtKB-UniRule"/>
</dbReference>
<dbReference type="SUPFAM" id="SSF52540">
    <property type="entry name" value="P-loop containing nucleoside triphosphate hydrolases"/>
    <property type="match status" value="1"/>
</dbReference>
<keyword evidence="4" id="KW-1185">Reference proteome</keyword>
<dbReference type="UniPathway" id="UPA00113">
    <property type="reaction ID" value="UER00529"/>
</dbReference>
<dbReference type="STRING" id="205917.A0A4Y9Y959"/>
<comment type="pathway">
    <text evidence="1">Nucleotide-sugar biosynthesis; UDP-N-acetyl-alpha-D-glucosamine biosynthesis; N-acetyl-alpha-D-glucosamine 1-phosphate from alpha-D-glucosamine 6-phosphate (route I): step 1/2.</text>
</comment>
<dbReference type="Gene3D" id="3.40.50.300">
    <property type="entry name" value="P-loop containing nucleotide triphosphate hydrolases"/>
    <property type="match status" value="1"/>
</dbReference>
<reference evidence="3 4" key="1">
    <citation type="submission" date="2019-02" db="EMBL/GenBank/DDBJ databases">
        <title>Genome sequencing of the rare red list fungi Dentipellis fragilis.</title>
        <authorList>
            <person name="Buettner E."/>
            <person name="Kellner H."/>
        </authorList>
    </citation>
    <scope>NUCLEOTIDE SEQUENCE [LARGE SCALE GENOMIC DNA]</scope>
    <source>
        <strain evidence="3 4">DSM 105465</strain>
    </source>
</reference>
<keyword evidence="1" id="KW-0808">Transferase</keyword>
<dbReference type="InterPro" id="IPR039143">
    <property type="entry name" value="GNPNAT1-like"/>
</dbReference>
<dbReference type="PANTHER" id="PTHR13355:SF11">
    <property type="entry name" value="GLUCOSAMINE 6-PHOSPHATE N-ACETYLTRANSFERASE"/>
    <property type="match status" value="1"/>
</dbReference>
<feature type="domain" description="NadR/Ttd14 AAA" evidence="2">
    <location>
        <begin position="19"/>
        <end position="66"/>
    </location>
</feature>
<comment type="similarity">
    <text evidence="1">Belongs to the acetyltransferase family. GNA1 subfamily.</text>
</comment>
<dbReference type="EC" id="2.3.1.4" evidence="1"/>
<gene>
    <name evidence="3" type="ORF">EVG20_g7929</name>
</gene>
<dbReference type="AlphaFoldDB" id="A0A4Y9Y959"/>
<evidence type="ECO:0000256" key="1">
    <source>
        <dbReference type="RuleBase" id="RU365086"/>
    </source>
</evidence>
<keyword evidence="1" id="KW-0012">Acyltransferase</keyword>
<organism evidence="3 4">
    <name type="scientific">Dentipellis fragilis</name>
    <dbReference type="NCBI Taxonomy" id="205917"/>
    <lineage>
        <taxon>Eukaryota</taxon>
        <taxon>Fungi</taxon>
        <taxon>Dikarya</taxon>
        <taxon>Basidiomycota</taxon>
        <taxon>Agaricomycotina</taxon>
        <taxon>Agaricomycetes</taxon>
        <taxon>Russulales</taxon>
        <taxon>Hericiaceae</taxon>
        <taxon>Dentipellis</taxon>
    </lineage>
</organism>
<comment type="caution">
    <text evidence="3">The sequence shown here is derived from an EMBL/GenBank/DDBJ whole genome shotgun (WGS) entry which is preliminary data.</text>
</comment>
<dbReference type="Gene3D" id="3.40.630.30">
    <property type="match status" value="1"/>
</dbReference>
<dbReference type="Pfam" id="PF13521">
    <property type="entry name" value="AAA_28"/>
    <property type="match status" value="1"/>
</dbReference>
<dbReference type="SUPFAM" id="SSF55729">
    <property type="entry name" value="Acyl-CoA N-acyltransferases (Nat)"/>
    <property type="match status" value="1"/>
</dbReference>